<accession>A0AAD4L2N8</accession>
<proteinExistence type="predicted"/>
<evidence type="ECO:0000313" key="2">
    <source>
        <dbReference type="Proteomes" id="UP001201262"/>
    </source>
</evidence>
<dbReference type="GeneID" id="70243708"/>
<dbReference type="RefSeq" id="XP_046077479.1">
    <property type="nucleotide sequence ID" value="XM_046213421.1"/>
</dbReference>
<dbReference type="AlphaFoldDB" id="A0AAD4L2N8"/>
<gene>
    <name evidence="1" type="ORF">BGW36DRAFT_353299</name>
</gene>
<keyword evidence="2" id="KW-1185">Reference proteome</keyword>
<comment type="caution">
    <text evidence="1">The sequence shown here is derived from an EMBL/GenBank/DDBJ whole genome shotgun (WGS) entry which is preliminary data.</text>
</comment>
<organism evidence="1 2">
    <name type="scientific">Talaromyces proteolyticus</name>
    <dbReference type="NCBI Taxonomy" id="1131652"/>
    <lineage>
        <taxon>Eukaryota</taxon>
        <taxon>Fungi</taxon>
        <taxon>Dikarya</taxon>
        <taxon>Ascomycota</taxon>
        <taxon>Pezizomycotina</taxon>
        <taxon>Eurotiomycetes</taxon>
        <taxon>Eurotiomycetidae</taxon>
        <taxon>Eurotiales</taxon>
        <taxon>Trichocomaceae</taxon>
        <taxon>Talaromyces</taxon>
        <taxon>Talaromyces sect. Bacilispori</taxon>
    </lineage>
</organism>
<dbReference type="EMBL" id="JAJTJA010000001">
    <property type="protein sequence ID" value="KAH8704858.1"/>
    <property type="molecule type" value="Genomic_DNA"/>
</dbReference>
<dbReference type="Proteomes" id="UP001201262">
    <property type="component" value="Unassembled WGS sequence"/>
</dbReference>
<name>A0AAD4L2N8_9EURO</name>
<dbReference type="Pfam" id="PF11951">
    <property type="entry name" value="Fungal_trans_2"/>
    <property type="match status" value="1"/>
</dbReference>
<protein>
    <submittedName>
        <fullName evidence="1">Fungal-specific transcription factor domain-containing protein</fullName>
    </submittedName>
</protein>
<dbReference type="InterPro" id="IPR021858">
    <property type="entry name" value="Fun_TF"/>
</dbReference>
<sequence length="219" mass="24768">MVRLDIVRAFSAPERLSFNQDLRKRILMLGDLKFEAVNGCPKDLALLIGELLEHAKANASGSLGVERYKEILQSSIQKLCVWDSSNCQYPDNNPLWIHVGDAFRHTCMLRALRLLDVTESAEASRIQTSVTAILNAVSKIPKESPLIELMILPIFMAGVDCIVPYSQHYIVLRIAEIKARSEMSNAAPIQLLNKVWHEREKNSQTPHSNIPWMSFVRFA</sequence>
<evidence type="ECO:0000313" key="1">
    <source>
        <dbReference type="EMBL" id="KAH8704858.1"/>
    </source>
</evidence>
<reference evidence="1" key="1">
    <citation type="submission" date="2021-12" db="EMBL/GenBank/DDBJ databases">
        <title>Convergent genome expansion in fungi linked to evolution of root-endophyte symbiosis.</title>
        <authorList>
            <consortium name="DOE Joint Genome Institute"/>
            <person name="Ke Y.-H."/>
            <person name="Bonito G."/>
            <person name="Liao H.-L."/>
            <person name="Looney B."/>
            <person name="Rojas-Flechas A."/>
            <person name="Nash J."/>
            <person name="Hameed K."/>
            <person name="Schadt C."/>
            <person name="Martin F."/>
            <person name="Crous P.W."/>
            <person name="Miettinen O."/>
            <person name="Magnuson J.K."/>
            <person name="Labbe J."/>
            <person name="Jacobson D."/>
            <person name="Doktycz M.J."/>
            <person name="Veneault-Fourrey C."/>
            <person name="Kuo A."/>
            <person name="Mondo S."/>
            <person name="Calhoun S."/>
            <person name="Riley R."/>
            <person name="Ohm R."/>
            <person name="LaButti K."/>
            <person name="Andreopoulos B."/>
            <person name="Pangilinan J."/>
            <person name="Nolan M."/>
            <person name="Tritt A."/>
            <person name="Clum A."/>
            <person name="Lipzen A."/>
            <person name="Daum C."/>
            <person name="Barry K."/>
            <person name="Grigoriev I.V."/>
            <person name="Vilgalys R."/>
        </authorList>
    </citation>
    <scope>NUCLEOTIDE SEQUENCE</scope>
    <source>
        <strain evidence="1">PMI_201</strain>
    </source>
</reference>